<dbReference type="PANTHER" id="PTHR11999">
    <property type="entry name" value="GROUP II PYRIDOXAL-5-PHOSPHATE DECARBOXYLASE"/>
    <property type="match status" value="1"/>
</dbReference>
<protein>
    <submittedName>
        <fullName evidence="8">Aspartate aminotransferase family protein</fullName>
    </submittedName>
</protein>
<dbReference type="OrthoDB" id="3335676at2"/>
<dbReference type="Pfam" id="PF00282">
    <property type="entry name" value="Pyridoxal_deC"/>
    <property type="match status" value="1"/>
</dbReference>
<dbReference type="EMBL" id="BJUB01000006">
    <property type="protein sequence ID" value="GEK21746.1"/>
    <property type="molecule type" value="Genomic_DNA"/>
</dbReference>
<dbReference type="SUPFAM" id="SSF53383">
    <property type="entry name" value="PLP-dependent transferases"/>
    <property type="match status" value="1"/>
</dbReference>
<organism evidence="8 9">
    <name type="scientific">Cellulomonas xylanilytica</name>
    <dbReference type="NCBI Taxonomy" id="233583"/>
    <lineage>
        <taxon>Bacteria</taxon>
        <taxon>Bacillati</taxon>
        <taxon>Actinomycetota</taxon>
        <taxon>Actinomycetes</taxon>
        <taxon>Micrococcales</taxon>
        <taxon>Cellulomonadaceae</taxon>
        <taxon>Cellulomonas</taxon>
    </lineage>
</organism>
<dbReference type="InterPro" id="IPR015424">
    <property type="entry name" value="PyrdxlP-dep_Trfase"/>
</dbReference>
<dbReference type="Proteomes" id="UP000321118">
    <property type="component" value="Unassembled WGS sequence"/>
</dbReference>
<dbReference type="RefSeq" id="WP_146927525.1">
    <property type="nucleotide sequence ID" value="NZ_BJUB01000006.1"/>
</dbReference>
<dbReference type="Gene3D" id="3.40.640.10">
    <property type="entry name" value="Type I PLP-dependent aspartate aminotransferase-like (Major domain)"/>
    <property type="match status" value="1"/>
</dbReference>
<dbReference type="InterPro" id="IPR015421">
    <property type="entry name" value="PyrdxlP-dep_Trfase_major"/>
</dbReference>
<dbReference type="AlphaFoldDB" id="A0A510V4L5"/>
<dbReference type="GO" id="GO:0008483">
    <property type="term" value="F:transaminase activity"/>
    <property type="evidence" value="ECO:0007669"/>
    <property type="project" value="UniProtKB-KW"/>
</dbReference>
<sequence>MTARWPAFAPALDRAAHHAREWLTSLAERPVHPRAHPDALAAVLGGPLPDGPTAPETVVDELAAGTEPGLMGMPSGRFFGWVIGGTHPAALAADWLTSAWDQNAAMRRSSPGVVAVEDAAAAWALDLLGLPPGADVGFVTGATMANFTGLAAARQHLLAGAGWDVARDGLAGGPRVRVLVGAERHETLDLALRYLGLGTPTAVAVDAQGRLVVDDLERALADGDGPTIVCLQAGNLHSGAFDPLGDATDLAHRHGAWVHVDGAFGLWAAASPRLRSLVAGYERADSWATDAHKTLNVPYDCGLAIVAHPEPLRRALGMRAEYFATFSGAGDPLEKVPELSRRARGVPVWAVLRSLGRSGVEDLVDSLVANARAIADGIAGIEGAQVVNDVVFTQVCVAFGSDERTRAVTARVLADGVTWMSGSRWQGRDVLRVSVSNWSTDAEDVARSVDAVRRAASTD</sequence>
<evidence type="ECO:0000256" key="3">
    <source>
        <dbReference type="ARBA" id="ARBA00022793"/>
    </source>
</evidence>
<accession>A0A510V4L5</accession>
<evidence type="ECO:0000313" key="9">
    <source>
        <dbReference type="Proteomes" id="UP000321118"/>
    </source>
</evidence>
<keyword evidence="5 7" id="KW-0456">Lyase</keyword>
<keyword evidence="4 6" id="KW-0663">Pyridoxal phosphate</keyword>
<evidence type="ECO:0000256" key="4">
    <source>
        <dbReference type="ARBA" id="ARBA00022898"/>
    </source>
</evidence>
<feature type="modified residue" description="N6-(pyridoxal phosphate)lysine" evidence="6">
    <location>
        <position position="293"/>
    </location>
</feature>
<dbReference type="PANTHER" id="PTHR11999:SF70">
    <property type="entry name" value="MIP05841P"/>
    <property type="match status" value="1"/>
</dbReference>
<proteinExistence type="inferred from homology"/>
<keyword evidence="3" id="KW-0210">Decarboxylase</keyword>
<evidence type="ECO:0000256" key="6">
    <source>
        <dbReference type="PIRSR" id="PIRSR602129-50"/>
    </source>
</evidence>
<keyword evidence="8" id="KW-0808">Transferase</keyword>
<dbReference type="InterPro" id="IPR010977">
    <property type="entry name" value="Aromatic_deC"/>
</dbReference>
<evidence type="ECO:0000256" key="2">
    <source>
        <dbReference type="ARBA" id="ARBA00009533"/>
    </source>
</evidence>
<evidence type="ECO:0000256" key="1">
    <source>
        <dbReference type="ARBA" id="ARBA00001933"/>
    </source>
</evidence>
<dbReference type="GO" id="GO:0030170">
    <property type="term" value="F:pyridoxal phosphate binding"/>
    <property type="evidence" value="ECO:0007669"/>
    <property type="project" value="InterPro"/>
</dbReference>
<keyword evidence="9" id="KW-1185">Reference proteome</keyword>
<evidence type="ECO:0000256" key="7">
    <source>
        <dbReference type="RuleBase" id="RU000382"/>
    </source>
</evidence>
<dbReference type="GO" id="GO:0019752">
    <property type="term" value="P:carboxylic acid metabolic process"/>
    <property type="evidence" value="ECO:0007669"/>
    <property type="project" value="InterPro"/>
</dbReference>
<keyword evidence="8" id="KW-0032">Aminotransferase</keyword>
<comment type="similarity">
    <text evidence="2 7">Belongs to the group II decarboxylase family.</text>
</comment>
<comment type="cofactor">
    <cofactor evidence="1 6 7">
        <name>pyridoxal 5'-phosphate</name>
        <dbReference type="ChEBI" id="CHEBI:597326"/>
    </cofactor>
</comment>
<evidence type="ECO:0000256" key="5">
    <source>
        <dbReference type="ARBA" id="ARBA00023239"/>
    </source>
</evidence>
<dbReference type="GO" id="GO:0004058">
    <property type="term" value="F:aromatic-L-amino-acid decarboxylase activity"/>
    <property type="evidence" value="ECO:0007669"/>
    <property type="project" value="UniProtKB-ARBA"/>
</dbReference>
<dbReference type="InterPro" id="IPR002129">
    <property type="entry name" value="PyrdxlP-dep_de-COase"/>
</dbReference>
<dbReference type="Gene3D" id="3.90.1150.10">
    <property type="entry name" value="Aspartate Aminotransferase, domain 1"/>
    <property type="match status" value="1"/>
</dbReference>
<gene>
    <name evidence="8" type="ORF">CXY01_22660</name>
</gene>
<name>A0A510V4L5_9CELL</name>
<evidence type="ECO:0000313" key="8">
    <source>
        <dbReference type="EMBL" id="GEK21746.1"/>
    </source>
</evidence>
<comment type="caution">
    <text evidence="8">The sequence shown here is derived from an EMBL/GenBank/DDBJ whole genome shotgun (WGS) entry which is preliminary data.</text>
</comment>
<dbReference type="InterPro" id="IPR015422">
    <property type="entry name" value="PyrdxlP-dep_Trfase_small"/>
</dbReference>
<reference evidence="8 9" key="1">
    <citation type="submission" date="2019-07" db="EMBL/GenBank/DDBJ databases">
        <title>Whole genome shotgun sequence of Cellulomonas xylanilytica NBRC 101102.</title>
        <authorList>
            <person name="Hosoyama A."/>
            <person name="Uohara A."/>
            <person name="Ohji S."/>
            <person name="Ichikawa N."/>
        </authorList>
    </citation>
    <scope>NUCLEOTIDE SEQUENCE [LARGE SCALE GENOMIC DNA]</scope>
    <source>
        <strain evidence="8 9">NBRC 101102</strain>
    </source>
</reference>